<feature type="non-terminal residue" evidence="1">
    <location>
        <position position="1"/>
    </location>
</feature>
<dbReference type="AlphaFoldDB" id="X1NE91"/>
<organism evidence="1">
    <name type="scientific">marine sediment metagenome</name>
    <dbReference type="NCBI Taxonomy" id="412755"/>
    <lineage>
        <taxon>unclassified sequences</taxon>
        <taxon>metagenomes</taxon>
        <taxon>ecological metagenomes</taxon>
    </lineage>
</organism>
<sequence length="169" mass="19868">LSPAGLELFGAGIRRGIKDFEYLELLKNGHMEFWTPLDEHFCYKQSKEEFSKRPTLYPYPVIEYPVTFLRLYKELVSKVLIESSLLINLCYVNIKGYNLLPYRPGSIGFTFRETSRVYDERHIILPEMNVKSEFNSDKTAYDLIEQVFNSFGLEAKVIPFFTEEGFFKF</sequence>
<protein>
    <submittedName>
        <fullName evidence="1">Uncharacterized protein</fullName>
    </submittedName>
</protein>
<evidence type="ECO:0000313" key="1">
    <source>
        <dbReference type="EMBL" id="GAI42362.1"/>
    </source>
</evidence>
<dbReference type="EMBL" id="BARV01026562">
    <property type="protein sequence ID" value="GAI42362.1"/>
    <property type="molecule type" value="Genomic_DNA"/>
</dbReference>
<proteinExistence type="predicted"/>
<comment type="caution">
    <text evidence="1">The sequence shown here is derived from an EMBL/GenBank/DDBJ whole genome shotgun (WGS) entry which is preliminary data.</text>
</comment>
<reference evidence="1" key="1">
    <citation type="journal article" date="2014" name="Front. Microbiol.">
        <title>High frequency of phylogenetically diverse reductive dehalogenase-homologous genes in deep subseafloor sedimentary metagenomes.</title>
        <authorList>
            <person name="Kawai M."/>
            <person name="Futagami T."/>
            <person name="Toyoda A."/>
            <person name="Takaki Y."/>
            <person name="Nishi S."/>
            <person name="Hori S."/>
            <person name="Arai W."/>
            <person name="Tsubouchi T."/>
            <person name="Morono Y."/>
            <person name="Uchiyama I."/>
            <person name="Ito T."/>
            <person name="Fujiyama A."/>
            <person name="Inagaki F."/>
            <person name="Takami H."/>
        </authorList>
    </citation>
    <scope>NUCLEOTIDE SEQUENCE</scope>
    <source>
        <strain evidence="1">Expedition CK06-06</strain>
    </source>
</reference>
<accession>X1NE91</accession>
<gene>
    <name evidence="1" type="ORF">S06H3_42901</name>
</gene>
<name>X1NE91_9ZZZZ</name>